<proteinExistence type="predicted"/>
<organism evidence="1 2">
    <name type="scientific">Steinernema carpocapsae</name>
    <name type="common">Entomopathogenic nematode</name>
    <dbReference type="NCBI Taxonomy" id="34508"/>
    <lineage>
        <taxon>Eukaryota</taxon>
        <taxon>Metazoa</taxon>
        <taxon>Ecdysozoa</taxon>
        <taxon>Nematoda</taxon>
        <taxon>Chromadorea</taxon>
        <taxon>Rhabditida</taxon>
        <taxon>Tylenchina</taxon>
        <taxon>Panagrolaimomorpha</taxon>
        <taxon>Strongyloidoidea</taxon>
        <taxon>Steinernematidae</taxon>
        <taxon>Steinernema</taxon>
    </lineage>
</organism>
<reference evidence="1 2" key="2">
    <citation type="journal article" date="2019" name="G3 (Bethesda)">
        <title>Hybrid Assembly of the Genome of the Entomopathogenic Nematode Steinernema carpocapsae Identifies the X-Chromosome.</title>
        <authorList>
            <person name="Serra L."/>
            <person name="Macchietto M."/>
            <person name="Macias-Munoz A."/>
            <person name="McGill C.J."/>
            <person name="Rodriguez I.M."/>
            <person name="Rodriguez B."/>
            <person name="Murad R."/>
            <person name="Mortazavi A."/>
        </authorList>
    </citation>
    <scope>NUCLEOTIDE SEQUENCE [LARGE SCALE GENOMIC DNA]</scope>
    <source>
        <strain evidence="1 2">ALL</strain>
    </source>
</reference>
<dbReference type="EMBL" id="AZBU02000015">
    <property type="protein sequence ID" value="TKR57552.1"/>
    <property type="molecule type" value="Genomic_DNA"/>
</dbReference>
<keyword evidence="2" id="KW-1185">Reference proteome</keyword>
<comment type="caution">
    <text evidence="1">The sequence shown here is derived from an EMBL/GenBank/DDBJ whole genome shotgun (WGS) entry which is preliminary data.</text>
</comment>
<dbReference type="Proteomes" id="UP000298663">
    <property type="component" value="Unassembled WGS sequence"/>
</dbReference>
<name>A0A4U5LNT0_STECR</name>
<reference evidence="1 2" key="1">
    <citation type="journal article" date="2015" name="Genome Biol.">
        <title>Comparative genomics of Steinernema reveals deeply conserved gene regulatory networks.</title>
        <authorList>
            <person name="Dillman A.R."/>
            <person name="Macchietto M."/>
            <person name="Porter C.F."/>
            <person name="Rogers A."/>
            <person name="Williams B."/>
            <person name="Antoshechkin I."/>
            <person name="Lee M.M."/>
            <person name="Goodwin Z."/>
            <person name="Lu X."/>
            <person name="Lewis E.E."/>
            <person name="Goodrich-Blair H."/>
            <person name="Stock S.P."/>
            <person name="Adams B.J."/>
            <person name="Sternberg P.W."/>
            <person name="Mortazavi A."/>
        </authorList>
    </citation>
    <scope>NUCLEOTIDE SEQUENCE [LARGE SCALE GENOMIC DNA]</scope>
    <source>
        <strain evidence="1 2">ALL</strain>
    </source>
</reference>
<evidence type="ECO:0000313" key="2">
    <source>
        <dbReference type="Proteomes" id="UP000298663"/>
    </source>
</evidence>
<sequence>MHRCNKESDHKSCDKIRFEKSKRCAVQKTLFDLTCVNSIKVTSSKEQVSSIVMTNDVFSCYIGIFYPTLAINSIYGLSLHIVKTPVLIGLTAF</sequence>
<evidence type="ECO:0000313" key="1">
    <source>
        <dbReference type="EMBL" id="TKR57552.1"/>
    </source>
</evidence>
<protein>
    <submittedName>
        <fullName evidence="1">Uncharacterized protein</fullName>
    </submittedName>
</protein>
<dbReference type="AlphaFoldDB" id="A0A4U5LNT0"/>
<accession>A0A4U5LNT0</accession>
<gene>
    <name evidence="1" type="ORF">L596_030801</name>
</gene>